<evidence type="ECO:0000313" key="1">
    <source>
        <dbReference type="EMBL" id="PKU89639.1"/>
    </source>
</evidence>
<name>A0A2N3QG13_9BIFI</name>
<protein>
    <submittedName>
        <fullName evidence="1">Uncharacterized protein</fullName>
    </submittedName>
</protein>
<organism evidence="1 2">
    <name type="scientific">Bifidobacterium thermophilum</name>
    <dbReference type="NCBI Taxonomy" id="33905"/>
    <lineage>
        <taxon>Bacteria</taxon>
        <taxon>Bacillati</taxon>
        <taxon>Actinomycetota</taxon>
        <taxon>Actinomycetes</taxon>
        <taxon>Bifidobacteriales</taxon>
        <taxon>Bifidobacteriaceae</taxon>
        <taxon>Bifidobacterium</taxon>
    </lineage>
</organism>
<accession>A0A2N3QG13</accession>
<evidence type="ECO:0000313" key="2">
    <source>
        <dbReference type="Proteomes" id="UP000233727"/>
    </source>
</evidence>
<dbReference type="AlphaFoldDB" id="A0A2N3QG13"/>
<reference evidence="1 2" key="1">
    <citation type="submission" date="2017-10" db="EMBL/GenBank/DDBJ databases">
        <title>Bifidobacterium genomics.</title>
        <authorList>
            <person name="Lugli G.A."/>
            <person name="Milani C."/>
            <person name="Mancabelli L."/>
        </authorList>
    </citation>
    <scope>NUCLEOTIDE SEQUENCE [LARGE SCALE GENOMIC DNA]</scope>
    <source>
        <strain evidence="1 2">1542B</strain>
    </source>
</reference>
<comment type="caution">
    <text evidence="1">The sequence shown here is derived from an EMBL/GenBank/DDBJ whole genome shotgun (WGS) entry which is preliminary data.</text>
</comment>
<sequence>MRNNTINSHAAPGLSSITAADSINSRPVQSTQSSTFAALTGSYVSGSTTMSSV</sequence>
<gene>
    <name evidence="1" type="ORF">CQR47_1527</name>
</gene>
<dbReference type="EMBL" id="PCGY01000019">
    <property type="protein sequence ID" value="PKU89639.1"/>
    <property type="molecule type" value="Genomic_DNA"/>
</dbReference>
<dbReference type="Proteomes" id="UP000233727">
    <property type="component" value="Unassembled WGS sequence"/>
</dbReference>
<proteinExistence type="predicted"/>